<dbReference type="InterPro" id="IPR036291">
    <property type="entry name" value="NAD(P)-bd_dom_sf"/>
</dbReference>
<dbReference type="InterPro" id="IPR013149">
    <property type="entry name" value="ADH-like_C"/>
</dbReference>
<dbReference type="InterPro" id="IPR011032">
    <property type="entry name" value="GroES-like_sf"/>
</dbReference>
<proteinExistence type="inferred from homology"/>
<evidence type="ECO:0000256" key="3">
    <source>
        <dbReference type="ARBA" id="ARBA00022723"/>
    </source>
</evidence>
<dbReference type="GeneID" id="63792746"/>
<keyword evidence="4" id="KW-0862">Zinc</keyword>
<dbReference type="SMART" id="SM00829">
    <property type="entry name" value="PKS_ER"/>
    <property type="match status" value="1"/>
</dbReference>
<dbReference type="SUPFAM" id="SSF50129">
    <property type="entry name" value="GroES-like"/>
    <property type="match status" value="1"/>
</dbReference>
<keyword evidence="5" id="KW-0560">Oxidoreductase</keyword>
<accession>A0A364KVE5</accession>
<dbReference type="PANTHER" id="PTHR42940">
    <property type="entry name" value="ALCOHOL DEHYDROGENASE 1-RELATED"/>
    <property type="match status" value="1"/>
</dbReference>
<dbReference type="AlphaFoldDB" id="A0A364KVE5"/>
<dbReference type="STRING" id="1196081.A0A364KVE5"/>
<gene>
    <name evidence="8" type="ORF">BHQ10_003530</name>
</gene>
<evidence type="ECO:0000256" key="6">
    <source>
        <dbReference type="ARBA" id="ARBA00023027"/>
    </source>
</evidence>
<evidence type="ECO:0000259" key="7">
    <source>
        <dbReference type="SMART" id="SM00829"/>
    </source>
</evidence>
<dbReference type="Gene3D" id="3.40.50.720">
    <property type="entry name" value="NAD(P)-binding Rossmann-like Domain"/>
    <property type="match status" value="1"/>
</dbReference>
<dbReference type="PANTHER" id="PTHR42940:SF8">
    <property type="entry name" value="VACUOLAR PROTEIN SORTING-ASSOCIATED PROTEIN 11"/>
    <property type="match status" value="1"/>
</dbReference>
<keyword evidence="6" id="KW-0520">NAD</keyword>
<comment type="cofactor">
    <cofactor evidence="1">
        <name>Zn(2+)</name>
        <dbReference type="ChEBI" id="CHEBI:29105"/>
    </cofactor>
</comment>
<evidence type="ECO:0000256" key="4">
    <source>
        <dbReference type="ARBA" id="ARBA00022833"/>
    </source>
</evidence>
<feature type="domain" description="Enoyl reductase (ER)" evidence="7">
    <location>
        <begin position="16"/>
        <end position="341"/>
    </location>
</feature>
<evidence type="ECO:0000313" key="8">
    <source>
        <dbReference type="EMBL" id="RAO67518.1"/>
    </source>
</evidence>
<sequence length="357" mass="38775">MLACQILEYNKPHQIRRIPTPQNLAPHELLLKVAVSSLCHSDLEYQNGALDCALPVTASHEGTGVVVAKGDAVTRFDIGDRIMAGQTFDRCGKCDDCKGPENYQHYCEHQGPMMSTERNGAFQEYLVVDAKQACRIPDEMSFLTAAPLACAGITIWRAILQTQLKAGQWLGIVGSGGGLGHLGIQFAKARGLKVIGTDAREDGLALSREVGADLVLDARMGKEEVLRRVFAATGGKGVDATITTSDAKAAVATGCGMTRRHGTMVYVPVGHEVCIPFQELIFRDIRIKGSFLCSPKEAEEMLDVVVKHDIQVKSSVFHGIQEIPKVVDMLRHGKYQGKGVIVIDENAVDNKKTPLLR</sequence>
<comment type="similarity">
    <text evidence="2">Belongs to the zinc-containing alcohol dehydrogenase family.</text>
</comment>
<dbReference type="Proteomes" id="UP000249363">
    <property type="component" value="Unassembled WGS sequence"/>
</dbReference>
<dbReference type="GO" id="GO:0004022">
    <property type="term" value="F:alcohol dehydrogenase (NAD+) activity"/>
    <property type="evidence" value="ECO:0007669"/>
    <property type="project" value="TreeGrafter"/>
</dbReference>
<dbReference type="Gene3D" id="3.90.180.10">
    <property type="entry name" value="Medium-chain alcohol dehydrogenases, catalytic domain"/>
    <property type="match status" value="1"/>
</dbReference>
<evidence type="ECO:0000256" key="5">
    <source>
        <dbReference type="ARBA" id="ARBA00023002"/>
    </source>
</evidence>
<dbReference type="RefSeq" id="XP_040732034.1">
    <property type="nucleotide sequence ID" value="XM_040875797.1"/>
</dbReference>
<evidence type="ECO:0000256" key="2">
    <source>
        <dbReference type="ARBA" id="ARBA00008072"/>
    </source>
</evidence>
<dbReference type="Pfam" id="PF08240">
    <property type="entry name" value="ADH_N"/>
    <property type="match status" value="1"/>
</dbReference>
<keyword evidence="9" id="KW-1185">Reference proteome</keyword>
<dbReference type="Pfam" id="PF00107">
    <property type="entry name" value="ADH_zinc_N"/>
    <property type="match status" value="1"/>
</dbReference>
<name>A0A364KVE5_TALAM</name>
<evidence type="ECO:0000313" key="9">
    <source>
        <dbReference type="Proteomes" id="UP000249363"/>
    </source>
</evidence>
<dbReference type="OrthoDB" id="256333at2759"/>
<keyword evidence="3" id="KW-0479">Metal-binding</keyword>
<comment type="caution">
    <text evidence="8">The sequence shown here is derived from an EMBL/GenBank/DDBJ whole genome shotgun (WGS) entry which is preliminary data.</text>
</comment>
<protein>
    <recommendedName>
        <fullName evidence="7">Enoyl reductase (ER) domain-containing protein</fullName>
    </recommendedName>
</protein>
<evidence type="ECO:0000256" key="1">
    <source>
        <dbReference type="ARBA" id="ARBA00001947"/>
    </source>
</evidence>
<dbReference type="EMBL" id="MIKG01000005">
    <property type="protein sequence ID" value="RAO67518.1"/>
    <property type="molecule type" value="Genomic_DNA"/>
</dbReference>
<organism evidence="8 9">
    <name type="scientific">Talaromyces amestolkiae</name>
    <dbReference type="NCBI Taxonomy" id="1196081"/>
    <lineage>
        <taxon>Eukaryota</taxon>
        <taxon>Fungi</taxon>
        <taxon>Dikarya</taxon>
        <taxon>Ascomycota</taxon>
        <taxon>Pezizomycotina</taxon>
        <taxon>Eurotiomycetes</taxon>
        <taxon>Eurotiomycetidae</taxon>
        <taxon>Eurotiales</taxon>
        <taxon>Trichocomaceae</taxon>
        <taxon>Talaromyces</taxon>
        <taxon>Talaromyces sect. Talaromyces</taxon>
    </lineage>
</organism>
<dbReference type="FunFam" id="3.40.50.720:FF:000039">
    <property type="entry name" value="Alcohol dehydrogenase AdhP"/>
    <property type="match status" value="1"/>
</dbReference>
<dbReference type="SUPFAM" id="SSF51735">
    <property type="entry name" value="NAD(P)-binding Rossmann-fold domains"/>
    <property type="match status" value="1"/>
</dbReference>
<dbReference type="GO" id="GO:0005737">
    <property type="term" value="C:cytoplasm"/>
    <property type="evidence" value="ECO:0007669"/>
    <property type="project" value="TreeGrafter"/>
</dbReference>
<dbReference type="InterPro" id="IPR020843">
    <property type="entry name" value="ER"/>
</dbReference>
<dbReference type="GO" id="GO:0046872">
    <property type="term" value="F:metal ion binding"/>
    <property type="evidence" value="ECO:0007669"/>
    <property type="project" value="UniProtKB-KW"/>
</dbReference>
<dbReference type="InterPro" id="IPR013154">
    <property type="entry name" value="ADH-like_N"/>
</dbReference>
<reference evidence="8 9" key="1">
    <citation type="journal article" date="2017" name="Biotechnol. Biofuels">
        <title>Differential beta-glucosidase expression as a function of carbon source availability in Talaromyces amestolkiae: a genomic and proteomic approach.</title>
        <authorList>
            <person name="de Eugenio L.I."/>
            <person name="Mendez-Liter J.A."/>
            <person name="Nieto-Dominguez M."/>
            <person name="Alonso L."/>
            <person name="Gil-Munoz J."/>
            <person name="Barriuso J."/>
            <person name="Prieto A."/>
            <person name="Martinez M.J."/>
        </authorList>
    </citation>
    <scope>NUCLEOTIDE SEQUENCE [LARGE SCALE GENOMIC DNA]</scope>
    <source>
        <strain evidence="8 9">CIB</strain>
    </source>
</reference>